<protein>
    <submittedName>
        <fullName evidence="1">RCG44594, isoform CRA_b</fullName>
    </submittedName>
</protein>
<dbReference type="Proteomes" id="UP000234681">
    <property type="component" value="Chromosome 2"/>
</dbReference>
<proteinExistence type="predicted"/>
<evidence type="ECO:0000313" key="2">
    <source>
        <dbReference type="Proteomes" id="UP000234681"/>
    </source>
</evidence>
<gene>
    <name evidence="1" type="ORF">rCG_44594</name>
</gene>
<name>A6I5I8_RAT</name>
<evidence type="ECO:0000313" key="1">
    <source>
        <dbReference type="EMBL" id="EDM10296.1"/>
    </source>
</evidence>
<dbReference type="EMBL" id="CH473955">
    <property type="protein sequence ID" value="EDM10296.1"/>
    <property type="molecule type" value="Genomic_DNA"/>
</dbReference>
<accession>A6I5I8</accession>
<sequence length="46" mass="5506">MFIRTEMRKKHTDVYIYQLYSQRQVVSENSISNVRSEVEHSSWVGS</sequence>
<reference evidence="2" key="1">
    <citation type="submission" date="2005-09" db="EMBL/GenBank/DDBJ databases">
        <authorList>
            <person name="Mural R.J."/>
            <person name="Li P.W."/>
            <person name="Adams M.D."/>
            <person name="Amanatides P.G."/>
            <person name="Baden-Tillson H."/>
            <person name="Barnstead M."/>
            <person name="Chin S.H."/>
            <person name="Dew I."/>
            <person name="Evans C.A."/>
            <person name="Ferriera S."/>
            <person name="Flanigan M."/>
            <person name="Fosler C."/>
            <person name="Glodek A."/>
            <person name="Gu Z."/>
            <person name="Holt R.A."/>
            <person name="Jennings D."/>
            <person name="Kraft C.L."/>
            <person name="Lu F."/>
            <person name="Nguyen T."/>
            <person name="Nusskern D.R."/>
            <person name="Pfannkoch C.M."/>
            <person name="Sitter C."/>
            <person name="Sutton G.G."/>
            <person name="Venter J.C."/>
            <person name="Wang Z."/>
            <person name="Woodage T."/>
            <person name="Zheng X.H."/>
            <person name="Zhong F."/>
        </authorList>
    </citation>
    <scope>NUCLEOTIDE SEQUENCE [LARGE SCALE GENOMIC DNA]</scope>
    <source>
        <strain>BN</strain>
        <strain evidence="2">Sprague-Dawley</strain>
    </source>
</reference>
<dbReference type="AlphaFoldDB" id="A6I5I8"/>
<organism evidence="1 2">
    <name type="scientific">Rattus norvegicus</name>
    <name type="common">Rat</name>
    <dbReference type="NCBI Taxonomy" id="10116"/>
    <lineage>
        <taxon>Eukaryota</taxon>
        <taxon>Metazoa</taxon>
        <taxon>Chordata</taxon>
        <taxon>Craniata</taxon>
        <taxon>Vertebrata</taxon>
        <taxon>Euteleostomi</taxon>
        <taxon>Mammalia</taxon>
        <taxon>Eutheria</taxon>
        <taxon>Euarchontoglires</taxon>
        <taxon>Glires</taxon>
        <taxon>Rodentia</taxon>
        <taxon>Myomorpha</taxon>
        <taxon>Muroidea</taxon>
        <taxon>Muridae</taxon>
        <taxon>Murinae</taxon>
        <taxon>Rattus</taxon>
    </lineage>
</organism>